<dbReference type="InterPro" id="IPR036701">
    <property type="entry name" value="RraB-like_sf"/>
</dbReference>
<accession>A0AAX2H141</accession>
<dbReference type="InterPro" id="IPR009671">
    <property type="entry name" value="RraB_dom"/>
</dbReference>
<dbReference type="AlphaFoldDB" id="A0AAX2H141"/>
<dbReference type="Pfam" id="PF06877">
    <property type="entry name" value="RraB"/>
    <property type="match status" value="1"/>
</dbReference>
<gene>
    <name evidence="3" type="ORF">AXF12_09275</name>
    <name evidence="4" type="ORF">SAMEA44541418_02305</name>
</gene>
<feature type="domain" description="DUF695" evidence="1">
    <location>
        <begin position="8"/>
        <end position="140"/>
    </location>
</feature>
<dbReference type="Gene3D" id="3.30.70.970">
    <property type="entry name" value="RraB-like"/>
    <property type="match status" value="1"/>
</dbReference>
<dbReference type="Pfam" id="PF05117">
    <property type="entry name" value="DUF695"/>
    <property type="match status" value="1"/>
</dbReference>
<name>A0AAX2H141_9FLAO</name>
<feature type="domain" description="Regulator of ribonuclease activity B" evidence="2">
    <location>
        <begin position="149"/>
        <end position="253"/>
    </location>
</feature>
<dbReference type="KEGG" id="chg:AXF12_09275"/>
<evidence type="ECO:0000313" key="3">
    <source>
        <dbReference type="EMBL" id="AMD85687.1"/>
    </source>
</evidence>
<reference evidence="4 6" key="2">
    <citation type="submission" date="2017-06" db="EMBL/GenBank/DDBJ databases">
        <authorList>
            <consortium name="Pathogen Informatics"/>
        </authorList>
    </citation>
    <scope>NUCLEOTIDE SEQUENCE [LARGE SCALE GENOMIC DNA]</scope>
    <source>
        <strain evidence="4 6">NCTC12947</strain>
    </source>
</reference>
<dbReference type="EMBL" id="LT906449">
    <property type="protein sequence ID" value="SNV16404.1"/>
    <property type="molecule type" value="Genomic_DNA"/>
</dbReference>
<evidence type="ECO:0000259" key="2">
    <source>
        <dbReference type="Pfam" id="PF06877"/>
    </source>
</evidence>
<dbReference type="Proteomes" id="UP000065822">
    <property type="component" value="Chromosome"/>
</dbReference>
<evidence type="ECO:0000259" key="1">
    <source>
        <dbReference type="Pfam" id="PF05117"/>
    </source>
</evidence>
<dbReference type="SUPFAM" id="SSF89946">
    <property type="entry name" value="Hypothetical protein VC0424"/>
    <property type="match status" value="1"/>
</dbReference>
<evidence type="ECO:0000313" key="6">
    <source>
        <dbReference type="Proteomes" id="UP000215539"/>
    </source>
</evidence>
<sequence>MENVKIPENWAVYIGDIDDKSAVFRVNLGLAEVLPLEGYPEAVRVSIQLKKPDENGFYDEEEREIAYAIDDAIAAVVEAQGAILAGVVTYQGEVAWHCYAANGKALEEAVKAVEGQYSDYPLAVKIAANEAWEVYFDYLYPNIYEMQAIQNDKVRDHAREVGDQVEVPRPIEHYLYFETDKDTQRAADKMRELGYEIIDVGKVEPDEEDDPNADLGYRILASKVGTPVAINVDTWDLVDVALDNNGEYDGWETMIVKE</sequence>
<evidence type="ECO:0000313" key="5">
    <source>
        <dbReference type="Proteomes" id="UP000065822"/>
    </source>
</evidence>
<dbReference type="EMBL" id="CP014227">
    <property type="protein sequence ID" value="AMD85687.1"/>
    <property type="molecule type" value="Genomic_DNA"/>
</dbReference>
<keyword evidence="5" id="KW-1185">Reference proteome</keyword>
<proteinExistence type="predicted"/>
<organism evidence="4 6">
    <name type="scientific">Capnocytophaga haemolytica</name>
    <dbReference type="NCBI Taxonomy" id="45243"/>
    <lineage>
        <taxon>Bacteria</taxon>
        <taxon>Pseudomonadati</taxon>
        <taxon>Bacteroidota</taxon>
        <taxon>Flavobacteriia</taxon>
        <taxon>Flavobacteriales</taxon>
        <taxon>Flavobacteriaceae</taxon>
        <taxon>Capnocytophaga</taxon>
    </lineage>
</organism>
<dbReference type="InterPro" id="IPR016097">
    <property type="entry name" value="DUF695"/>
</dbReference>
<dbReference type="RefSeq" id="WP_066430527.1">
    <property type="nucleotide sequence ID" value="NZ_CP014227.1"/>
</dbReference>
<evidence type="ECO:0000313" key="4">
    <source>
        <dbReference type="EMBL" id="SNV16404.1"/>
    </source>
</evidence>
<dbReference type="Proteomes" id="UP000215539">
    <property type="component" value="Chromosome 1"/>
</dbReference>
<reference evidence="3 5" key="1">
    <citation type="submission" date="2016-02" db="EMBL/GenBank/DDBJ databases">
        <authorList>
            <person name="Holder M.E."/>
            <person name="Ajami N.J."/>
            <person name="Petrosino J.F."/>
        </authorList>
    </citation>
    <scope>NUCLEOTIDE SEQUENCE [LARGE SCALE GENOMIC DNA]</scope>
    <source>
        <strain evidence="3 5">CCUG 32990</strain>
    </source>
</reference>
<protein>
    <submittedName>
        <fullName evidence="4">Family of uncharacterized function (DUF695)</fullName>
    </submittedName>
</protein>